<reference evidence="3" key="1">
    <citation type="submission" date="2022-01" db="EMBL/GenBank/DDBJ databases">
        <title>Genome Sequence Resource for Two Populations of Ditylenchus destructor, the Migratory Endoparasitic Phytonematode.</title>
        <authorList>
            <person name="Zhang H."/>
            <person name="Lin R."/>
            <person name="Xie B."/>
        </authorList>
    </citation>
    <scope>NUCLEOTIDE SEQUENCE</scope>
    <source>
        <strain evidence="3">BazhouSP</strain>
    </source>
</reference>
<feature type="compositionally biased region" description="Polar residues" evidence="1">
    <location>
        <begin position="691"/>
        <end position="708"/>
    </location>
</feature>
<gene>
    <name evidence="3" type="ORF">DdX_00431</name>
</gene>
<comment type="caution">
    <text evidence="3">The sequence shown here is derived from an EMBL/GenBank/DDBJ whole genome shotgun (WGS) entry which is preliminary data.</text>
</comment>
<feature type="region of interest" description="Disordered" evidence="1">
    <location>
        <begin position="257"/>
        <end position="311"/>
    </location>
</feature>
<sequence length="732" mass="82923">MTHSKTNSDALNELIERNGLPVSVILLPQVYPGGDVDNSIRVNNFDINMANKRVVLARKKKALREKDKEKKEEQIVPEQLPGFFGDLTIDDIYTRIERTQSVAKQKSNDQNKKKVNQLKSKVSGCNTNAIKETKKDKPKIDNSFTSNNSTDFGDMSSECKEIARMSSGSTAILEEITKNECTVTIDDEYATAGSIQSCPQIPLPASEARDEAREQQNDFCTQKGNRNRMKKNENRGYRIISQTNFTNTRRPFVIIKSATAKEKTSHEPKEKKTDKTEPKHLDSTMANHNIRAVPQGGKTKRQNRRKDDTGEQVEKFGEFRLFQGQQMPVPRLLKLNKKGTSREPSGNPIFDCANGYSNQSSMQAEFAQPIDLSEMNEDFDFETNLALFKKIKISPSSSHIEKNGTSECSVNTRKKNFANDENILSDSSKVISWTQKDPRLNRNVNGSGRVSKERDKKTVSKNNYIPTNKGLNKNTANTGRKKQRQMAFDSDASNDKEQNHSSSNVHTYPSSEGYQPLCMYPPHPLLNQAMLSAMYQQQHFLHAQCVGGYQGVPISTIQQQQIQQGPSRQKTVLVINDPKTNQPVRMTVNEDLDDNAREHSHQQNNSDINIHNCGIQQGQQPFHYMPPVFPLPPEFSPQFLYAPALPLHPPVFNMMYYQHIYENLKFSVNSPDVNAYNIHHSQYLHGSQIPAEQSTVPSNNSNTYQTMESQREKSAIMLNSTQKANRKSTMEH</sequence>
<feature type="compositionally biased region" description="Polar residues" evidence="1">
    <location>
        <begin position="500"/>
        <end position="509"/>
    </location>
</feature>
<feature type="region of interest" description="Disordered" evidence="1">
    <location>
        <begin position="691"/>
        <end position="710"/>
    </location>
</feature>
<feature type="domain" description="DFDF" evidence="2">
    <location>
        <begin position="367"/>
        <end position="403"/>
    </location>
</feature>
<evidence type="ECO:0000259" key="2">
    <source>
        <dbReference type="PROSITE" id="PS51512"/>
    </source>
</evidence>
<accession>A0AAD4NIQ1</accession>
<keyword evidence="4" id="KW-1185">Reference proteome</keyword>
<evidence type="ECO:0000313" key="4">
    <source>
        <dbReference type="Proteomes" id="UP001201812"/>
    </source>
</evidence>
<dbReference type="InterPro" id="IPR019050">
    <property type="entry name" value="FDF_dom"/>
</dbReference>
<dbReference type="PROSITE" id="PS51512">
    <property type="entry name" value="DFDF"/>
    <property type="match status" value="1"/>
</dbReference>
<evidence type="ECO:0000313" key="3">
    <source>
        <dbReference type="EMBL" id="KAI1728264.1"/>
    </source>
</evidence>
<feature type="compositionally biased region" description="Basic and acidic residues" evidence="1">
    <location>
        <begin position="259"/>
        <end position="282"/>
    </location>
</feature>
<proteinExistence type="predicted"/>
<dbReference type="InterPro" id="IPR025762">
    <property type="entry name" value="DFDF"/>
</dbReference>
<protein>
    <submittedName>
        <fullName evidence="3">CBR-EDC-3 protein</fullName>
    </submittedName>
</protein>
<dbReference type="Proteomes" id="UP001201812">
    <property type="component" value="Unassembled WGS sequence"/>
</dbReference>
<dbReference type="SMART" id="SM01199">
    <property type="entry name" value="FDF"/>
    <property type="match status" value="1"/>
</dbReference>
<organism evidence="3 4">
    <name type="scientific">Ditylenchus destructor</name>
    <dbReference type="NCBI Taxonomy" id="166010"/>
    <lineage>
        <taxon>Eukaryota</taxon>
        <taxon>Metazoa</taxon>
        <taxon>Ecdysozoa</taxon>
        <taxon>Nematoda</taxon>
        <taxon>Chromadorea</taxon>
        <taxon>Rhabditida</taxon>
        <taxon>Tylenchina</taxon>
        <taxon>Tylenchomorpha</taxon>
        <taxon>Sphaerularioidea</taxon>
        <taxon>Anguinidae</taxon>
        <taxon>Anguininae</taxon>
        <taxon>Ditylenchus</taxon>
    </lineage>
</organism>
<dbReference type="AlphaFoldDB" id="A0AAD4NIQ1"/>
<dbReference type="EMBL" id="JAKKPZ010000001">
    <property type="protein sequence ID" value="KAI1728264.1"/>
    <property type="molecule type" value="Genomic_DNA"/>
</dbReference>
<feature type="compositionally biased region" description="Polar residues" evidence="1">
    <location>
        <begin position="460"/>
        <end position="478"/>
    </location>
</feature>
<evidence type="ECO:0000256" key="1">
    <source>
        <dbReference type="SAM" id="MobiDB-lite"/>
    </source>
</evidence>
<feature type="region of interest" description="Disordered" evidence="1">
    <location>
        <begin position="434"/>
        <end position="509"/>
    </location>
</feature>
<name>A0AAD4NIQ1_9BILA</name>